<organism evidence="2">
    <name type="scientific">Sesamum latifolium</name>
    <dbReference type="NCBI Taxonomy" id="2727402"/>
    <lineage>
        <taxon>Eukaryota</taxon>
        <taxon>Viridiplantae</taxon>
        <taxon>Streptophyta</taxon>
        <taxon>Embryophyta</taxon>
        <taxon>Tracheophyta</taxon>
        <taxon>Spermatophyta</taxon>
        <taxon>Magnoliopsida</taxon>
        <taxon>eudicotyledons</taxon>
        <taxon>Gunneridae</taxon>
        <taxon>Pentapetalae</taxon>
        <taxon>asterids</taxon>
        <taxon>lamiids</taxon>
        <taxon>Lamiales</taxon>
        <taxon>Pedaliaceae</taxon>
        <taxon>Sesamum</taxon>
    </lineage>
</organism>
<sequence>MTEEGTTTEAYHMTTPFDNVRANCVRLEEIEETADFNLCSHYHTPTTKTKVTLPDGSRQCIAHDLTTKENLGIGKLVGQLYILDHTSFIVPKKIHDVSVFVSCEQLNSVLPSIEDSSAVLWHKHLGHASVEAIHCISSIKVKDFSSFSPCDEPHNYKQAVERPEWVEAMNQELLALENNDTWVVAPLPPGKKAIDCKRVYKLKLKDDGSTERSFSWPLQQLDINNAFLHGYLDGEIYMRPPEGYSIASGMVCRLKHSLYGLKQASRQWYQKFTLKLLVYGFSQSAYDHCLFLKGSGTDFIALIIYVDDVLLTGPSLKLLADVNAYLDAFFTIKDLGAARFFLGLQIAWSKEGLSLHQGKYIHDIISDAGLLDAKSTTMPLPASIKLSQEGGAALTDPEPYRRLVGRLLYLGFTRPDISHSVQQLSQLIQHPCETHWRAALHVIQYLKGTSTTGLFFHPPTPCNYRHFVTLIGPLAVTPIGP</sequence>
<evidence type="ECO:0000259" key="1">
    <source>
        <dbReference type="Pfam" id="PF07727"/>
    </source>
</evidence>
<dbReference type="InterPro" id="IPR043502">
    <property type="entry name" value="DNA/RNA_pol_sf"/>
</dbReference>
<protein>
    <submittedName>
        <fullName evidence="2">Retrovirus-related Pol polyprotein from transposon RE2</fullName>
    </submittedName>
</protein>
<reference evidence="2" key="1">
    <citation type="submission" date="2020-06" db="EMBL/GenBank/DDBJ databases">
        <authorList>
            <person name="Li T."/>
            <person name="Hu X."/>
            <person name="Zhang T."/>
            <person name="Song X."/>
            <person name="Zhang H."/>
            <person name="Dai N."/>
            <person name="Sheng W."/>
            <person name="Hou X."/>
            <person name="Wei L."/>
        </authorList>
    </citation>
    <scope>NUCLEOTIDE SEQUENCE</scope>
    <source>
        <strain evidence="2">KEN1</strain>
        <tissue evidence="2">Leaf</tissue>
    </source>
</reference>
<dbReference type="SUPFAM" id="SSF56672">
    <property type="entry name" value="DNA/RNA polymerases"/>
    <property type="match status" value="1"/>
</dbReference>
<dbReference type="AlphaFoldDB" id="A0AAW2WUW2"/>
<dbReference type="InterPro" id="IPR013103">
    <property type="entry name" value="RVT_2"/>
</dbReference>
<dbReference type="Pfam" id="PF07727">
    <property type="entry name" value="RVT_2"/>
    <property type="match status" value="1"/>
</dbReference>
<name>A0AAW2WUW2_9LAMI</name>
<comment type="caution">
    <text evidence="2">The sequence shown here is derived from an EMBL/GenBank/DDBJ whole genome shotgun (WGS) entry which is preliminary data.</text>
</comment>
<dbReference type="PANTHER" id="PTHR11439:SF465">
    <property type="entry name" value="REVERSE TRANSCRIPTASE TY1_COPIA-TYPE DOMAIN-CONTAINING PROTEIN"/>
    <property type="match status" value="1"/>
</dbReference>
<dbReference type="PANTHER" id="PTHR11439">
    <property type="entry name" value="GAG-POL-RELATED RETROTRANSPOSON"/>
    <property type="match status" value="1"/>
</dbReference>
<proteinExistence type="predicted"/>
<feature type="domain" description="Reverse transcriptase Ty1/copia-type" evidence="1">
    <location>
        <begin position="215"/>
        <end position="380"/>
    </location>
</feature>
<evidence type="ECO:0000313" key="2">
    <source>
        <dbReference type="EMBL" id="KAL0445223.1"/>
    </source>
</evidence>
<dbReference type="EMBL" id="JACGWN010000007">
    <property type="protein sequence ID" value="KAL0445223.1"/>
    <property type="molecule type" value="Genomic_DNA"/>
</dbReference>
<accession>A0AAW2WUW2</accession>
<reference evidence="2" key="2">
    <citation type="journal article" date="2024" name="Plant">
        <title>Genomic evolution and insights into agronomic trait innovations of Sesamum species.</title>
        <authorList>
            <person name="Miao H."/>
            <person name="Wang L."/>
            <person name="Qu L."/>
            <person name="Liu H."/>
            <person name="Sun Y."/>
            <person name="Le M."/>
            <person name="Wang Q."/>
            <person name="Wei S."/>
            <person name="Zheng Y."/>
            <person name="Lin W."/>
            <person name="Duan Y."/>
            <person name="Cao H."/>
            <person name="Xiong S."/>
            <person name="Wang X."/>
            <person name="Wei L."/>
            <person name="Li C."/>
            <person name="Ma Q."/>
            <person name="Ju M."/>
            <person name="Zhao R."/>
            <person name="Li G."/>
            <person name="Mu C."/>
            <person name="Tian Q."/>
            <person name="Mei H."/>
            <person name="Zhang T."/>
            <person name="Gao T."/>
            <person name="Zhang H."/>
        </authorList>
    </citation>
    <scope>NUCLEOTIDE SEQUENCE</scope>
    <source>
        <strain evidence="2">KEN1</strain>
    </source>
</reference>
<gene>
    <name evidence="2" type="ORF">Slati_2245000</name>
</gene>